<organism evidence="2 3">
    <name type="scientific">Humicola insolens</name>
    <name type="common">Soft-rot fungus</name>
    <dbReference type="NCBI Taxonomy" id="85995"/>
    <lineage>
        <taxon>Eukaryota</taxon>
        <taxon>Fungi</taxon>
        <taxon>Dikarya</taxon>
        <taxon>Ascomycota</taxon>
        <taxon>Pezizomycotina</taxon>
        <taxon>Sordariomycetes</taxon>
        <taxon>Sordariomycetidae</taxon>
        <taxon>Sordariales</taxon>
        <taxon>Chaetomiaceae</taxon>
        <taxon>Mycothermus</taxon>
    </lineage>
</organism>
<keyword evidence="1" id="KW-0732">Signal</keyword>
<comment type="caution">
    <text evidence="2">The sequence shown here is derived from an EMBL/GenBank/DDBJ whole genome shotgun (WGS) entry which is preliminary data.</text>
</comment>
<reference evidence="2 3" key="1">
    <citation type="journal article" date="2024" name="Commun. Biol.">
        <title>Comparative genomic analysis of thermophilic fungi reveals convergent evolutionary adaptations and gene losses.</title>
        <authorList>
            <person name="Steindorff A.S."/>
            <person name="Aguilar-Pontes M.V."/>
            <person name="Robinson A.J."/>
            <person name="Andreopoulos B."/>
            <person name="LaButti K."/>
            <person name="Kuo A."/>
            <person name="Mondo S."/>
            <person name="Riley R."/>
            <person name="Otillar R."/>
            <person name="Haridas S."/>
            <person name="Lipzen A."/>
            <person name="Grimwood J."/>
            <person name="Schmutz J."/>
            <person name="Clum A."/>
            <person name="Reid I.D."/>
            <person name="Moisan M.C."/>
            <person name="Butler G."/>
            <person name="Nguyen T.T.M."/>
            <person name="Dewar K."/>
            <person name="Conant G."/>
            <person name="Drula E."/>
            <person name="Henrissat B."/>
            <person name="Hansel C."/>
            <person name="Singer S."/>
            <person name="Hutchinson M.I."/>
            <person name="de Vries R.P."/>
            <person name="Natvig D.O."/>
            <person name="Powell A.J."/>
            <person name="Tsang A."/>
            <person name="Grigoriev I.V."/>
        </authorList>
    </citation>
    <scope>NUCLEOTIDE SEQUENCE [LARGE SCALE GENOMIC DNA]</scope>
    <source>
        <strain evidence="2 3">CBS 620.91</strain>
    </source>
</reference>
<name>A0ABR3VQL9_HUMIN</name>
<protein>
    <submittedName>
        <fullName evidence="2">Uncharacterized protein</fullName>
    </submittedName>
</protein>
<accession>A0ABR3VQL9</accession>
<evidence type="ECO:0000256" key="1">
    <source>
        <dbReference type="SAM" id="SignalP"/>
    </source>
</evidence>
<sequence>MKATIYLLNFLALGAFQAQASAIPVVEKDQSSANPLAPRQSIYKPCNNGEIGLGVSQHCGITTGCGGEFATIFDNTCNNQWSVGNDDPDVCKGGWTRGWSVSCSGGNPREVRDGSGKRYGNCYVPKEGYCGLTIGWSSLYNVVQFCCRPL</sequence>
<proteinExistence type="predicted"/>
<feature type="signal peptide" evidence="1">
    <location>
        <begin position="1"/>
        <end position="22"/>
    </location>
</feature>
<evidence type="ECO:0000313" key="2">
    <source>
        <dbReference type="EMBL" id="KAL1843859.1"/>
    </source>
</evidence>
<dbReference type="EMBL" id="JAZGSY010000008">
    <property type="protein sequence ID" value="KAL1843859.1"/>
    <property type="molecule type" value="Genomic_DNA"/>
</dbReference>
<gene>
    <name evidence="2" type="ORF">VTJ49DRAFT_7210</name>
</gene>
<dbReference type="Proteomes" id="UP001583172">
    <property type="component" value="Unassembled WGS sequence"/>
</dbReference>
<evidence type="ECO:0000313" key="3">
    <source>
        <dbReference type="Proteomes" id="UP001583172"/>
    </source>
</evidence>
<feature type="chain" id="PRO_5045439059" evidence="1">
    <location>
        <begin position="23"/>
        <end position="150"/>
    </location>
</feature>
<keyword evidence="3" id="KW-1185">Reference proteome</keyword>